<reference evidence="2 3" key="1">
    <citation type="submission" date="2022-11" db="EMBL/GenBank/DDBJ databases">
        <title>Draft genome sequence of Saccharopolyspora sp. WRP15-2 isolated from rhizosphere soils of wild rice in Thailand.</title>
        <authorList>
            <person name="Duangmal K."/>
            <person name="Kammanee S."/>
            <person name="Muangham S."/>
        </authorList>
    </citation>
    <scope>NUCLEOTIDE SEQUENCE [LARGE SCALE GENOMIC DNA]</scope>
    <source>
        <strain evidence="2 3">WRP15-2</strain>
    </source>
</reference>
<dbReference type="InterPro" id="IPR024072">
    <property type="entry name" value="DHFR-like_dom_sf"/>
</dbReference>
<name>A0ABT4UWB9_9PSEU</name>
<gene>
    <name evidence="2" type="ORF">OU415_10400</name>
</gene>
<evidence type="ECO:0000313" key="3">
    <source>
        <dbReference type="Proteomes" id="UP001210380"/>
    </source>
</evidence>
<dbReference type="PANTHER" id="PTHR38011:SF11">
    <property type="entry name" value="2,5-DIAMINO-6-RIBOSYLAMINO-4(3H)-PYRIMIDINONE 5'-PHOSPHATE REDUCTASE"/>
    <property type="match status" value="1"/>
</dbReference>
<accession>A0ABT4UWB9</accession>
<sequence>MRKLTYCAAMTIDGFIAAPDRSDPSTTGLMAPTPEYIPALLAEFPEIIPTHLREPLGIADVEAKHFDTVVEGRNSYEIGLQAGVTNAYAHLAHYVFSRTMAESPDPGVQLVATDPLEKVRELKAEPGKKIWLVGGAKLAATLRPEIDELIIKLNPVVAGAGIPLFDGEFSPDHFDLTSADPKPGGVVHLTYQKR</sequence>
<dbReference type="Gene3D" id="3.40.430.10">
    <property type="entry name" value="Dihydrofolate Reductase, subunit A"/>
    <property type="match status" value="1"/>
</dbReference>
<evidence type="ECO:0000313" key="2">
    <source>
        <dbReference type="EMBL" id="MDA3625848.1"/>
    </source>
</evidence>
<protein>
    <submittedName>
        <fullName evidence="2">Dihydrofolate reductase family protein</fullName>
    </submittedName>
</protein>
<dbReference type="InterPro" id="IPR002734">
    <property type="entry name" value="RibDG_C"/>
</dbReference>
<evidence type="ECO:0000259" key="1">
    <source>
        <dbReference type="Pfam" id="PF01872"/>
    </source>
</evidence>
<keyword evidence="3" id="KW-1185">Reference proteome</keyword>
<dbReference type="SUPFAM" id="SSF53597">
    <property type="entry name" value="Dihydrofolate reductase-like"/>
    <property type="match status" value="1"/>
</dbReference>
<dbReference type="RefSeq" id="WP_270948422.1">
    <property type="nucleotide sequence ID" value="NZ_JAQGLA010000011.1"/>
</dbReference>
<dbReference type="PANTHER" id="PTHR38011">
    <property type="entry name" value="DIHYDROFOLATE REDUCTASE FAMILY PROTEIN (AFU_ORTHOLOGUE AFUA_8G06820)"/>
    <property type="match status" value="1"/>
</dbReference>
<dbReference type="InterPro" id="IPR050765">
    <property type="entry name" value="Riboflavin_Biosynth_HTPR"/>
</dbReference>
<feature type="domain" description="Bacterial bifunctional deaminase-reductase C-terminal" evidence="1">
    <location>
        <begin position="3"/>
        <end position="177"/>
    </location>
</feature>
<comment type="caution">
    <text evidence="2">The sequence shown here is derived from an EMBL/GenBank/DDBJ whole genome shotgun (WGS) entry which is preliminary data.</text>
</comment>
<dbReference type="Proteomes" id="UP001210380">
    <property type="component" value="Unassembled WGS sequence"/>
</dbReference>
<proteinExistence type="predicted"/>
<organism evidence="2 3">
    <name type="scientific">Saccharopolyspora oryzae</name>
    <dbReference type="NCBI Taxonomy" id="2997343"/>
    <lineage>
        <taxon>Bacteria</taxon>
        <taxon>Bacillati</taxon>
        <taxon>Actinomycetota</taxon>
        <taxon>Actinomycetes</taxon>
        <taxon>Pseudonocardiales</taxon>
        <taxon>Pseudonocardiaceae</taxon>
        <taxon>Saccharopolyspora</taxon>
    </lineage>
</organism>
<dbReference type="Pfam" id="PF01872">
    <property type="entry name" value="RibD_C"/>
    <property type="match status" value="1"/>
</dbReference>
<dbReference type="EMBL" id="JAQGLA010000011">
    <property type="protein sequence ID" value="MDA3625848.1"/>
    <property type="molecule type" value="Genomic_DNA"/>
</dbReference>